<dbReference type="GO" id="GO:0009245">
    <property type="term" value="P:lipid A biosynthetic process"/>
    <property type="evidence" value="ECO:0007669"/>
    <property type="project" value="TreeGrafter"/>
</dbReference>
<proteinExistence type="inferred from homology"/>
<dbReference type="PROSITE" id="PS50075">
    <property type="entry name" value="CARRIER"/>
    <property type="match status" value="1"/>
</dbReference>
<dbReference type="GO" id="GO:0000035">
    <property type="term" value="F:acyl binding"/>
    <property type="evidence" value="ECO:0007669"/>
    <property type="project" value="TreeGrafter"/>
</dbReference>
<sequence length="76" mass="8538">MAFEKIRSIIAKQLDIDESKVTEDANLIEDLKADSLDVVELIMDLEQEFNIEVPDEDLSKIVTVGDVVKYVTARLG</sequence>
<dbReference type="GO" id="GO:0000036">
    <property type="term" value="F:acyl carrier activity"/>
    <property type="evidence" value="ECO:0007669"/>
    <property type="project" value="TreeGrafter"/>
</dbReference>
<dbReference type="Pfam" id="PF00550">
    <property type="entry name" value="PP-binding"/>
    <property type="match status" value="1"/>
</dbReference>
<dbReference type="InterPro" id="IPR009081">
    <property type="entry name" value="PP-bd_ACP"/>
</dbReference>
<dbReference type="Gene3D" id="1.10.1200.10">
    <property type="entry name" value="ACP-like"/>
    <property type="match status" value="1"/>
</dbReference>
<accession>A0A645FVR2</accession>
<keyword evidence="1" id="KW-0596">Phosphopantetheine</keyword>
<comment type="caution">
    <text evidence="4">The sequence shown here is derived from an EMBL/GenBank/DDBJ whole genome shotgun (WGS) entry which is preliminary data.</text>
</comment>
<keyword evidence="2" id="KW-0597">Phosphoprotein</keyword>
<name>A0A645FVR2_9ZZZZ</name>
<evidence type="ECO:0000256" key="1">
    <source>
        <dbReference type="ARBA" id="ARBA00022450"/>
    </source>
</evidence>
<dbReference type="HAMAP" id="MF_01217">
    <property type="entry name" value="Acyl_carrier"/>
    <property type="match status" value="1"/>
</dbReference>
<dbReference type="EMBL" id="VSSQ01065896">
    <property type="protein sequence ID" value="MPN18545.1"/>
    <property type="molecule type" value="Genomic_DNA"/>
</dbReference>
<evidence type="ECO:0000259" key="3">
    <source>
        <dbReference type="PROSITE" id="PS50075"/>
    </source>
</evidence>
<dbReference type="GO" id="GO:0005829">
    <property type="term" value="C:cytosol"/>
    <property type="evidence" value="ECO:0007669"/>
    <property type="project" value="TreeGrafter"/>
</dbReference>
<dbReference type="NCBIfam" id="TIGR00517">
    <property type="entry name" value="acyl_carrier"/>
    <property type="match status" value="1"/>
</dbReference>
<gene>
    <name evidence="4" type="primary">acpP_74</name>
    <name evidence="4" type="ORF">SDC9_165905</name>
</gene>
<dbReference type="GO" id="GO:0016020">
    <property type="term" value="C:membrane"/>
    <property type="evidence" value="ECO:0007669"/>
    <property type="project" value="GOC"/>
</dbReference>
<organism evidence="4">
    <name type="scientific">bioreactor metagenome</name>
    <dbReference type="NCBI Taxonomy" id="1076179"/>
    <lineage>
        <taxon>unclassified sequences</taxon>
        <taxon>metagenomes</taxon>
        <taxon>ecological metagenomes</taxon>
    </lineage>
</organism>
<dbReference type="SUPFAM" id="SSF47336">
    <property type="entry name" value="ACP-like"/>
    <property type="match status" value="1"/>
</dbReference>
<protein>
    <submittedName>
        <fullName evidence="4">Acyl carrier protein</fullName>
    </submittedName>
</protein>
<dbReference type="InterPro" id="IPR036736">
    <property type="entry name" value="ACP-like_sf"/>
</dbReference>
<reference evidence="4" key="1">
    <citation type="submission" date="2019-08" db="EMBL/GenBank/DDBJ databases">
        <authorList>
            <person name="Kucharzyk K."/>
            <person name="Murdoch R.W."/>
            <person name="Higgins S."/>
            <person name="Loffler F."/>
        </authorList>
    </citation>
    <scope>NUCLEOTIDE SEQUENCE</scope>
</reference>
<evidence type="ECO:0000256" key="2">
    <source>
        <dbReference type="ARBA" id="ARBA00022553"/>
    </source>
</evidence>
<dbReference type="NCBIfam" id="NF002148">
    <property type="entry name" value="PRK00982.1-2"/>
    <property type="match status" value="1"/>
</dbReference>
<evidence type="ECO:0000313" key="4">
    <source>
        <dbReference type="EMBL" id="MPN18545.1"/>
    </source>
</evidence>
<feature type="domain" description="Carrier" evidence="3">
    <location>
        <begin position="1"/>
        <end position="75"/>
    </location>
</feature>
<dbReference type="PANTHER" id="PTHR20863:SF76">
    <property type="entry name" value="CARRIER DOMAIN-CONTAINING PROTEIN"/>
    <property type="match status" value="1"/>
</dbReference>
<dbReference type="NCBIfam" id="NF002150">
    <property type="entry name" value="PRK00982.1-4"/>
    <property type="match status" value="1"/>
</dbReference>
<dbReference type="InterPro" id="IPR003231">
    <property type="entry name" value="ACP"/>
</dbReference>
<dbReference type="AlphaFoldDB" id="A0A645FVR2"/>
<dbReference type="PANTHER" id="PTHR20863">
    <property type="entry name" value="ACYL CARRIER PROTEIN"/>
    <property type="match status" value="1"/>
</dbReference>